<dbReference type="AlphaFoldDB" id="A0A507BRV3"/>
<reference evidence="1 2" key="1">
    <citation type="journal article" date="2019" name="Sci. Rep.">
        <title>Comparative genomics of chytrid fungi reveal insights into the obligate biotrophic and pathogenic lifestyle of Synchytrium endobioticum.</title>
        <authorList>
            <person name="van de Vossenberg B.T.L.H."/>
            <person name="Warris S."/>
            <person name="Nguyen H.D.T."/>
            <person name="van Gent-Pelzer M.P.E."/>
            <person name="Joly D.L."/>
            <person name="van de Geest H.C."/>
            <person name="Bonants P.J.M."/>
            <person name="Smith D.S."/>
            <person name="Levesque C.A."/>
            <person name="van der Lee T.A.J."/>
        </authorList>
    </citation>
    <scope>NUCLEOTIDE SEQUENCE [LARGE SCALE GENOMIC DNA]</scope>
    <source>
        <strain evidence="1 2">LEV6574</strain>
    </source>
</reference>
<evidence type="ECO:0000313" key="1">
    <source>
        <dbReference type="EMBL" id="TPX32390.1"/>
    </source>
</evidence>
<protein>
    <submittedName>
        <fullName evidence="1">Uncharacterized protein</fullName>
    </submittedName>
</protein>
<accession>A0A507BRV3</accession>
<name>A0A507BRV3_9FUNG</name>
<evidence type="ECO:0000313" key="2">
    <source>
        <dbReference type="Proteomes" id="UP000320475"/>
    </source>
</evidence>
<proteinExistence type="predicted"/>
<sequence>MDATSYRKDAETSLTFDAFASHLSSHFCRNSTNSVHYSSVKYVTCSLIIHSRSPADGPYVLAASQPLQKPTILLPQEITKHLLMVECSPWCLTSDILSMSRYQLW</sequence>
<organism evidence="1 2">
    <name type="scientific">Synchytrium endobioticum</name>
    <dbReference type="NCBI Taxonomy" id="286115"/>
    <lineage>
        <taxon>Eukaryota</taxon>
        <taxon>Fungi</taxon>
        <taxon>Fungi incertae sedis</taxon>
        <taxon>Chytridiomycota</taxon>
        <taxon>Chytridiomycota incertae sedis</taxon>
        <taxon>Chytridiomycetes</taxon>
        <taxon>Synchytriales</taxon>
        <taxon>Synchytriaceae</taxon>
        <taxon>Synchytrium</taxon>
    </lineage>
</organism>
<comment type="caution">
    <text evidence="1">The sequence shown here is derived from an EMBL/GenBank/DDBJ whole genome shotgun (WGS) entry which is preliminary data.</text>
</comment>
<dbReference type="EMBL" id="QEAM01000975">
    <property type="protein sequence ID" value="TPX32390.1"/>
    <property type="molecule type" value="Genomic_DNA"/>
</dbReference>
<dbReference type="Proteomes" id="UP000320475">
    <property type="component" value="Unassembled WGS sequence"/>
</dbReference>
<gene>
    <name evidence="1" type="ORF">SeLEV6574_g08464</name>
</gene>